<keyword evidence="6" id="KW-1185">Reference proteome</keyword>
<accession>A0ABN2ZEK6</accession>
<evidence type="ECO:0000256" key="1">
    <source>
        <dbReference type="SAM" id="Coils"/>
    </source>
</evidence>
<evidence type="ECO:0000256" key="2">
    <source>
        <dbReference type="SAM" id="MobiDB-lite"/>
    </source>
</evidence>
<feature type="domain" description="DUF4349" evidence="4">
    <location>
        <begin position="29"/>
        <end position="244"/>
    </location>
</feature>
<comment type="caution">
    <text evidence="5">The sequence shown here is derived from an EMBL/GenBank/DDBJ whole genome shotgun (WGS) entry which is preliminary data.</text>
</comment>
<sequence length="273" mass="28435">MGTAAPGTADRAPKPGVGAASVAPLADTRSIAYTGQLAVRAADVGKAAAEAKRLATNARGYPADEYTSTGAEGGAPTTRLTLKVPPTAYEGLMDQLAALGTVLSRTSQAQDLTQQMIDVDSRLKSQQASVDRVRALMAQAGSLSDVVSLEGELSRREADLESLQRQQQEMTAQTSLSTVTLELSSQGAPAARPAKHPGFPHELGGALAGGWNVLASVARGALIVLAALAPFLLLLTPLAWAAWRLRRRRILRRPAEVAVETPAEAAVETLAAE</sequence>
<evidence type="ECO:0000313" key="6">
    <source>
        <dbReference type="Proteomes" id="UP001422759"/>
    </source>
</evidence>
<evidence type="ECO:0000259" key="4">
    <source>
        <dbReference type="Pfam" id="PF14257"/>
    </source>
</evidence>
<keyword evidence="3" id="KW-1133">Transmembrane helix</keyword>
<feature type="transmembrane region" description="Helical" evidence="3">
    <location>
        <begin position="222"/>
        <end position="243"/>
    </location>
</feature>
<evidence type="ECO:0000256" key="3">
    <source>
        <dbReference type="SAM" id="Phobius"/>
    </source>
</evidence>
<name>A0ABN2ZEK6_9ACTN</name>
<proteinExistence type="predicted"/>
<dbReference type="InterPro" id="IPR025645">
    <property type="entry name" value="DUF4349"/>
</dbReference>
<reference evidence="5 6" key="1">
    <citation type="journal article" date="2019" name="Int. J. Syst. Evol. Microbiol.">
        <title>The Global Catalogue of Microorganisms (GCM) 10K type strain sequencing project: providing services to taxonomists for standard genome sequencing and annotation.</title>
        <authorList>
            <consortium name="The Broad Institute Genomics Platform"/>
            <consortium name="The Broad Institute Genome Sequencing Center for Infectious Disease"/>
            <person name="Wu L."/>
            <person name="Ma J."/>
        </authorList>
    </citation>
    <scope>NUCLEOTIDE SEQUENCE [LARGE SCALE GENOMIC DNA]</scope>
    <source>
        <strain evidence="5 6">JCM 14560</strain>
    </source>
</reference>
<organism evidence="5 6">
    <name type="scientific">Kitasatospora kazusensis</name>
    <dbReference type="NCBI Taxonomy" id="407974"/>
    <lineage>
        <taxon>Bacteria</taxon>
        <taxon>Bacillati</taxon>
        <taxon>Actinomycetota</taxon>
        <taxon>Actinomycetes</taxon>
        <taxon>Kitasatosporales</taxon>
        <taxon>Streptomycetaceae</taxon>
        <taxon>Kitasatospora</taxon>
    </lineage>
</organism>
<feature type="coiled-coil region" evidence="1">
    <location>
        <begin position="146"/>
        <end position="173"/>
    </location>
</feature>
<protein>
    <recommendedName>
        <fullName evidence="4">DUF4349 domain-containing protein</fullName>
    </recommendedName>
</protein>
<feature type="region of interest" description="Disordered" evidence="2">
    <location>
        <begin position="1"/>
        <end position="20"/>
    </location>
</feature>
<keyword evidence="3" id="KW-0812">Transmembrane</keyword>
<evidence type="ECO:0000313" key="5">
    <source>
        <dbReference type="EMBL" id="GAA2141031.1"/>
    </source>
</evidence>
<gene>
    <name evidence="5" type="ORF">GCM10009760_24810</name>
</gene>
<dbReference type="Pfam" id="PF14257">
    <property type="entry name" value="DUF4349"/>
    <property type="match status" value="1"/>
</dbReference>
<keyword evidence="3" id="KW-0472">Membrane</keyword>
<keyword evidence="1" id="KW-0175">Coiled coil</keyword>
<dbReference type="EMBL" id="BAAANT010000011">
    <property type="protein sequence ID" value="GAA2141031.1"/>
    <property type="molecule type" value="Genomic_DNA"/>
</dbReference>
<dbReference type="Proteomes" id="UP001422759">
    <property type="component" value="Unassembled WGS sequence"/>
</dbReference>